<feature type="coiled-coil region" evidence="8">
    <location>
        <begin position="2122"/>
        <end position="2278"/>
    </location>
</feature>
<dbReference type="InterPro" id="IPR026201">
    <property type="entry name" value="Cep290"/>
</dbReference>
<feature type="coiled-coil region" evidence="8">
    <location>
        <begin position="1013"/>
        <end position="1098"/>
    </location>
</feature>
<dbReference type="GO" id="GO:1905349">
    <property type="term" value="P:ciliary transition zone assembly"/>
    <property type="evidence" value="ECO:0007669"/>
    <property type="project" value="TreeGrafter"/>
</dbReference>
<feature type="region of interest" description="Disordered" evidence="9">
    <location>
        <begin position="1768"/>
        <end position="2021"/>
    </location>
</feature>
<feature type="coiled-coil region" evidence="8">
    <location>
        <begin position="723"/>
        <end position="788"/>
    </location>
</feature>
<keyword evidence="4" id="KW-0970">Cilium biogenesis/degradation</keyword>
<feature type="region of interest" description="Disordered" evidence="9">
    <location>
        <begin position="1545"/>
        <end position="1587"/>
    </location>
</feature>
<gene>
    <name evidence="11" type="ORF">D4764_13G0007060</name>
</gene>
<evidence type="ECO:0000256" key="5">
    <source>
        <dbReference type="ARBA" id="ARBA00023054"/>
    </source>
</evidence>
<keyword evidence="7" id="KW-0966">Cell projection</keyword>
<feature type="compositionally biased region" description="Acidic residues" evidence="9">
    <location>
        <begin position="1936"/>
        <end position="1946"/>
    </location>
</feature>
<dbReference type="Gene3D" id="1.20.5.340">
    <property type="match status" value="1"/>
</dbReference>
<dbReference type="Pfam" id="PF16574">
    <property type="entry name" value="CEP209_CC5"/>
    <property type="match status" value="1"/>
</dbReference>
<dbReference type="EMBL" id="RHFK02000005">
    <property type="protein sequence ID" value="TWW76044.1"/>
    <property type="molecule type" value="Genomic_DNA"/>
</dbReference>
<dbReference type="PANTHER" id="PTHR18879:SF20">
    <property type="entry name" value="CENTROSOMAL PROTEIN OF 290 KDA"/>
    <property type="match status" value="1"/>
</dbReference>
<dbReference type="PANTHER" id="PTHR18879">
    <property type="entry name" value="CENTROSOMAL PROTEIN OF 290 KDA"/>
    <property type="match status" value="1"/>
</dbReference>
<keyword evidence="6" id="KW-0206">Cytoskeleton</keyword>
<feature type="compositionally biased region" description="Polar residues" evidence="9">
    <location>
        <begin position="1830"/>
        <end position="1839"/>
    </location>
</feature>
<evidence type="ECO:0000256" key="3">
    <source>
        <dbReference type="ARBA" id="ARBA00022490"/>
    </source>
</evidence>
<evidence type="ECO:0000256" key="9">
    <source>
        <dbReference type="SAM" id="MobiDB-lite"/>
    </source>
</evidence>
<feature type="domain" description="Centrosomal protein of 290kDa coiled-coil region" evidence="10">
    <location>
        <begin position="1050"/>
        <end position="1176"/>
    </location>
</feature>
<feature type="compositionally biased region" description="Basic and acidic residues" evidence="9">
    <location>
        <begin position="1886"/>
        <end position="1912"/>
    </location>
</feature>
<comment type="caution">
    <text evidence="11">The sequence shown here is derived from an EMBL/GenBank/DDBJ whole genome shotgun (WGS) entry which is preliminary data.</text>
</comment>
<sequence>MAAATGAGVGSDVHFLRDEIQQLEIQLEERERELTLLKKEMGREKNTREELVLRAEEAEEEVRKLKRENEQLQDDVGFYCRELNKKESVSSTDENADIQRKLSSANRQLYQCLDDLQRAEDENLELKTQNEQMQKNLEESVSEMEKMTDKFNKMKMVVQETDAKMDQLRKERDLAHLQVRELTDKIYQMTEEDDPVMATVNTYVEEWKKVLSVKDEELSVYRQMIQDLKEKLRVAQLDLDKNNIMDLQQALQERDEQVKTLTEQVVQYTREMEQQSQFLDGLKTSTQKDQGRASAVQQRKVEELKSKLKAAESRAAEEEEAAKLAEAHAEEKDKALIEALKRLSQLVSGNYDLEAAIAEIKECKHQIGVRDCEAESLTKEINQLSMKINQLVDENEHFRERLGLEPEQEVDLSEFRRAKELRQRQYKAENQVLTKENEFLEQELNKKEQELKLHKAEFDLRLNELSKVKRDLEVALKEVLQAMSTNAGTSSNPNLEPLGDINQLEREVKLLRRAGSAEMSLRPLTLPNELEPSSAETISSLNEYAVRLLQELNNREELNRKLVVNLEEHREKLSVIAHQQGLLYREHISEKADWEKRMKTSLDTQKKLEEEKQTDTVKIQEFEELLDTLRKDPDNVRKQLSESLRKLTVLKVNEKKLSLRYAALLEEVQFLQKENDSLKVESTQMEVSVTKKVGELQRYKERAAYEVDVLQKALDESVSLSELERANKEYTELTVKYRDLLQRDSHLVQRSNNLEHLEAENECLREQISAMNKELEITKEKLNTLEQAWENICVTGENGKEKADKVLANNEIISVSKRLTTLELKELNERQRAEHAQKMYEQMRKSLMQVEERNAELEFKITELAQMNIEAQRVERELRDELVNSISKAVSDADRARIAELEKNEAELRSEVSNLQEVSNVAMMQASALRASQHSKQIEVEGLRRQLRDYQSQSDEKALIAKLHQHILALQLSESAALAKLESTTSHIQQLEVYKLRAERQLDTTQGALFNTRQEARNRTKRLRETIQSLRRQFAGALPLPQQEKFAVAFASLQEDRVKAQAEKKKAEEERRTAEWRAQELQAKHQSLQELLSTLKDGKGAQKVLEWHKKLEESRIQELRKGRELTAQKEENQYLKNLVEEQERSICGLENQVVQQNMLRDGMQLAWEQRESELERQLDQQEDENLSRAELNTDGPESLPDPSLPLAHQLEFALSRINEHVRTIASMKATCKSLDERLKDKDDALTKAERNVVSRDKVINELRLRLPAAANRERLLAEINMQEESDVQIALRMAQQTIRDLQERLEKKEDVLKKCHSHLTEARQERENMMKTHQLELRKLHQKLDSQADTSLDHFRQTAMQLMEKPAVVIPAGKHLEQLVELKQTVTEQDIFLSSITDKLNLTMMELENQKVLTETQAKEHAEATARLKEDHAAHVKALTAQMEDQRSQIMRLEKEMMDLQAELSAQKEANVRSPSNTMKNLVEDQKKQLTKKDRHIKGLCKALQELRAEMVATAERNVIANAAQKEESLNVQVQELSEDLQAARESAKAARSQEKSLKEEVTRLTSDLHTSTKTHRRLQAEREEREKEIQELKQQISRFKSALQLNQVDERSLTIENLQKKVRRLESELEKTPQSDSHGKTTDQLVRWEESKKWQAKMEKIKNLLKERERENETVSKQLRTLRELYGRLEQEKSALQKRTKARSVTTDQVVAAQTAEMENQMEELKKKNSELEAQISTIKLQQALPRDDALETLTTRNCYLEDRIHTLESHKEPSSRPSGVNSSRSGPVGSVIVDIEDGSSTGDGGPCKTSISPERIDDSSEHQKEPNHSQTEPQGRSTGVEDEVTETAGQVPDADPAGTASGYSEKGGEDVFQEIPDDSQVVMVKDREEQEGSHKSSAERDEPSERRRSEATSPEPSAAANSEQTCGAPPEAPGADEAEPEGAEADVGAEAQGPEEAKLKGDHSERSCSAEADPRLAVSEPPESLTCRKKDHMWKRDGRSFRHLKTSGRGTGTPSQRDQDLLKENTKLASENLQLRFQLEQQSLDNKQIPRLQNEVADLKEMYSIVKRERAELEKKLVHIRGPGLSGKTVPELEKTVGLMKKVVERVQRENETLKKSSASAALQQENLRLKNEIENLRSRSEAELNSRLESKTKEFEKIVMENERLRRALKREVESTQRLRVSKTSLEVTNEMLEAELDATNQRLREALSRPGGEVADRKTGRASVVTRMFENKINELEKELARKTSSVSELKRRLKETSQREEEAQITIRQLQDQVHMLRRFPSSAQTEGPSEDFQAMR</sequence>
<dbReference type="GO" id="GO:0043010">
    <property type="term" value="P:camera-type eye development"/>
    <property type="evidence" value="ECO:0007669"/>
    <property type="project" value="TreeGrafter"/>
</dbReference>
<protein>
    <submittedName>
        <fullName evidence="11">Centrosomal protein of 290 kDa</fullName>
    </submittedName>
</protein>
<feature type="coiled-coil region" evidence="8">
    <location>
        <begin position="654"/>
        <end position="681"/>
    </location>
</feature>
<keyword evidence="12" id="KW-1185">Reference proteome</keyword>
<dbReference type="InterPro" id="IPR032321">
    <property type="entry name" value="Cep209_CC5"/>
</dbReference>
<keyword evidence="5 8" id="KW-0175">Coiled coil</keyword>
<evidence type="ECO:0000256" key="2">
    <source>
        <dbReference type="ARBA" id="ARBA00004300"/>
    </source>
</evidence>
<evidence type="ECO:0000256" key="4">
    <source>
        <dbReference type="ARBA" id="ARBA00022794"/>
    </source>
</evidence>
<feature type="coiled-coil region" evidence="8">
    <location>
        <begin position="1291"/>
        <end position="1343"/>
    </location>
</feature>
<feature type="coiled-coil region" evidence="8">
    <location>
        <begin position="1404"/>
        <end position="1470"/>
    </location>
</feature>
<evidence type="ECO:0000256" key="7">
    <source>
        <dbReference type="ARBA" id="ARBA00023273"/>
    </source>
</evidence>
<name>A0A5C6P8A7_9TELE</name>
<proteinExistence type="predicted"/>
<evidence type="ECO:0000313" key="12">
    <source>
        <dbReference type="Proteomes" id="UP000324091"/>
    </source>
</evidence>
<reference evidence="11 12" key="1">
    <citation type="submission" date="2019-04" db="EMBL/GenBank/DDBJ databases">
        <title>Chromosome genome assembly for Takifugu flavidus.</title>
        <authorList>
            <person name="Xiao S."/>
        </authorList>
    </citation>
    <scope>NUCLEOTIDE SEQUENCE [LARGE SCALE GENOMIC DNA]</scope>
    <source>
        <strain evidence="11">HTHZ2018</strain>
        <tissue evidence="11">Muscle</tissue>
    </source>
</reference>
<feature type="compositionally biased region" description="Low complexity" evidence="9">
    <location>
        <begin position="1777"/>
        <end position="1793"/>
    </location>
</feature>
<feature type="region of interest" description="Disordered" evidence="9">
    <location>
        <begin position="1173"/>
        <end position="1201"/>
    </location>
</feature>
<comment type="subcellular location">
    <subcellularLocation>
        <location evidence="1">Cytoplasm</location>
        <location evidence="1">Cytoskeleton</location>
        <location evidence="1">Cilium basal body</location>
    </subcellularLocation>
    <subcellularLocation>
        <location evidence="2">Cytoplasm</location>
        <location evidence="2">Cytoskeleton</location>
        <location evidence="2">Microtubule organizing center</location>
        <location evidence="2">Centrosome</location>
    </subcellularLocation>
</comment>
<evidence type="ECO:0000259" key="10">
    <source>
        <dbReference type="Pfam" id="PF16574"/>
    </source>
</evidence>
<feature type="compositionally biased region" description="Basic and acidic residues" evidence="9">
    <location>
        <begin position="1957"/>
        <end position="1976"/>
    </location>
</feature>
<evidence type="ECO:0000256" key="8">
    <source>
        <dbReference type="SAM" id="Coils"/>
    </source>
</evidence>
<organism evidence="11 12">
    <name type="scientific">Takifugu flavidus</name>
    <name type="common">sansaifugu</name>
    <dbReference type="NCBI Taxonomy" id="433684"/>
    <lineage>
        <taxon>Eukaryota</taxon>
        <taxon>Metazoa</taxon>
        <taxon>Chordata</taxon>
        <taxon>Craniata</taxon>
        <taxon>Vertebrata</taxon>
        <taxon>Euteleostomi</taxon>
        <taxon>Actinopterygii</taxon>
        <taxon>Neopterygii</taxon>
        <taxon>Teleostei</taxon>
        <taxon>Neoteleostei</taxon>
        <taxon>Acanthomorphata</taxon>
        <taxon>Eupercaria</taxon>
        <taxon>Tetraodontiformes</taxon>
        <taxon>Tetradontoidea</taxon>
        <taxon>Tetraodontidae</taxon>
        <taxon>Takifugu</taxon>
    </lineage>
</organism>
<feature type="coiled-coil region" evidence="8">
    <location>
        <begin position="13"/>
        <end position="185"/>
    </location>
</feature>
<feature type="coiled-coil region" evidence="8">
    <location>
        <begin position="2051"/>
        <end position="2078"/>
    </location>
</feature>
<evidence type="ECO:0000313" key="11">
    <source>
        <dbReference type="EMBL" id="TWW76044.1"/>
    </source>
</evidence>
<dbReference type="GO" id="GO:0034451">
    <property type="term" value="C:centriolar satellite"/>
    <property type="evidence" value="ECO:0007669"/>
    <property type="project" value="TreeGrafter"/>
</dbReference>
<feature type="compositionally biased region" description="Basic and acidic residues" evidence="9">
    <location>
        <begin position="1545"/>
        <end position="1563"/>
    </location>
</feature>
<dbReference type="GO" id="GO:0097711">
    <property type="term" value="P:ciliary basal body-plasma membrane docking"/>
    <property type="evidence" value="ECO:0007669"/>
    <property type="project" value="TreeGrafter"/>
</dbReference>
<accession>A0A5C6P8A7</accession>
<dbReference type="GO" id="GO:1905515">
    <property type="term" value="P:non-motile cilium assembly"/>
    <property type="evidence" value="ECO:0007669"/>
    <property type="project" value="TreeGrafter"/>
</dbReference>
<evidence type="ECO:0000256" key="6">
    <source>
        <dbReference type="ARBA" id="ARBA00023212"/>
    </source>
</evidence>
<feature type="coiled-coil region" evidence="8">
    <location>
        <begin position="541"/>
        <end position="625"/>
    </location>
</feature>
<feature type="coiled-coil region" evidence="8">
    <location>
        <begin position="211"/>
        <end position="334"/>
    </location>
</feature>
<dbReference type="Proteomes" id="UP000324091">
    <property type="component" value="Chromosome 13"/>
</dbReference>
<feature type="coiled-coil region" evidence="8">
    <location>
        <begin position="833"/>
        <end position="918"/>
    </location>
</feature>
<feature type="coiled-coil region" evidence="8">
    <location>
        <begin position="374"/>
        <end position="482"/>
    </location>
</feature>
<dbReference type="GO" id="GO:0035869">
    <property type="term" value="C:ciliary transition zone"/>
    <property type="evidence" value="ECO:0007669"/>
    <property type="project" value="TreeGrafter"/>
</dbReference>
<feature type="compositionally biased region" description="Basic and acidic residues" evidence="9">
    <location>
        <begin position="1816"/>
        <end position="1829"/>
    </location>
</feature>
<feature type="compositionally biased region" description="Low complexity" evidence="9">
    <location>
        <begin position="1913"/>
        <end position="1935"/>
    </location>
</feature>
<evidence type="ECO:0000256" key="1">
    <source>
        <dbReference type="ARBA" id="ARBA00004120"/>
    </source>
</evidence>
<dbReference type="GO" id="GO:0001822">
    <property type="term" value="P:kidney development"/>
    <property type="evidence" value="ECO:0007669"/>
    <property type="project" value="TreeGrafter"/>
</dbReference>
<keyword evidence="3" id="KW-0963">Cytoplasm</keyword>